<accession>A0ABQ4N5V9</accession>
<dbReference type="RefSeq" id="WP_213528659.1">
    <property type="nucleotide sequence ID" value="NZ_BOVJ01000065.1"/>
</dbReference>
<organism evidence="1 2">
    <name type="scientific">Paenibacillus cisolokensis</name>
    <dbReference type="NCBI Taxonomy" id="1658519"/>
    <lineage>
        <taxon>Bacteria</taxon>
        <taxon>Bacillati</taxon>
        <taxon>Bacillota</taxon>
        <taxon>Bacilli</taxon>
        <taxon>Bacillales</taxon>
        <taxon>Paenibacillaceae</taxon>
        <taxon>Paenibacillus</taxon>
    </lineage>
</organism>
<comment type="caution">
    <text evidence="1">The sequence shown here is derived from an EMBL/GenBank/DDBJ whole genome shotgun (WGS) entry which is preliminary data.</text>
</comment>
<name>A0ABQ4N5V9_9BACL</name>
<reference evidence="1 2" key="1">
    <citation type="submission" date="2021-04" db="EMBL/GenBank/DDBJ databases">
        <title>Draft genome sequence of Paenibacillus cisolokensis, LC2-13A.</title>
        <authorList>
            <person name="Uke A."/>
            <person name="Chhe C."/>
            <person name="Baramee S."/>
            <person name="Kosugi A."/>
        </authorList>
    </citation>
    <scope>NUCLEOTIDE SEQUENCE [LARGE SCALE GENOMIC DNA]</scope>
    <source>
        <strain evidence="1 2">LC2-13A</strain>
    </source>
</reference>
<evidence type="ECO:0000313" key="1">
    <source>
        <dbReference type="EMBL" id="GIQ63547.1"/>
    </source>
</evidence>
<sequence length="161" mass="18349">MTKGKRDFARDRVICEAATPGPWIARAWTVPTNDQFNVGTEDADLATFWQGKRYAGSREVSAEEARSNTVFVAEAREGWPAALDEIERLREDYRKLQNVYFENYARACEFDGEIQRLRAALEKVLQHEAVDISFNGVRIRDIIQEAISTTTERGESKCVNT</sequence>
<dbReference type="Proteomes" id="UP000680304">
    <property type="component" value="Unassembled WGS sequence"/>
</dbReference>
<dbReference type="EMBL" id="BOVJ01000065">
    <property type="protein sequence ID" value="GIQ63547.1"/>
    <property type="molecule type" value="Genomic_DNA"/>
</dbReference>
<keyword evidence="2" id="KW-1185">Reference proteome</keyword>
<protein>
    <submittedName>
        <fullName evidence="1">Uncharacterized protein</fullName>
    </submittedName>
</protein>
<evidence type="ECO:0000313" key="2">
    <source>
        <dbReference type="Proteomes" id="UP000680304"/>
    </source>
</evidence>
<proteinExistence type="predicted"/>
<gene>
    <name evidence="1" type="ORF">PACILC2_21150</name>
</gene>